<comment type="caution">
    <text evidence="2">The sequence shown here is derived from an EMBL/GenBank/DDBJ whole genome shotgun (WGS) entry which is preliminary data.</text>
</comment>
<organism evidence="2 3">
    <name type="scientific">Pseudaquabacterium terrae</name>
    <dbReference type="NCBI Taxonomy" id="2732868"/>
    <lineage>
        <taxon>Bacteria</taxon>
        <taxon>Pseudomonadati</taxon>
        <taxon>Pseudomonadota</taxon>
        <taxon>Betaproteobacteria</taxon>
        <taxon>Burkholderiales</taxon>
        <taxon>Sphaerotilaceae</taxon>
        <taxon>Pseudaquabacterium</taxon>
    </lineage>
</organism>
<gene>
    <name evidence="2" type="ORF">HLB44_35645</name>
</gene>
<dbReference type="EMBL" id="JABRWJ010000023">
    <property type="protein sequence ID" value="NRF72325.1"/>
    <property type="molecule type" value="Genomic_DNA"/>
</dbReference>
<protein>
    <recommendedName>
        <fullName evidence="4">Prepilin-type N-terminal cleavage/methylation domain-containing protein</fullName>
    </recommendedName>
</protein>
<keyword evidence="1" id="KW-0472">Membrane</keyword>
<dbReference type="Proteomes" id="UP000737171">
    <property type="component" value="Unassembled WGS sequence"/>
</dbReference>
<evidence type="ECO:0000256" key="1">
    <source>
        <dbReference type="SAM" id="Phobius"/>
    </source>
</evidence>
<sequence length="233" mass="24994">MLSLRPRRRGAPARARQRGLSIMELMIGATVGMIVMSGAVLLFAKNVSGSRMLLAETRLNQDLRNATDLLTRDLRRAGYWGNAILGTTAIGVGSVTTQNPYSQVTSPAADEVSYRFSRDAATDNNTLDNNEQFGFRIVDGALQMQVGSSWTDVTDKSSVTITELSVTPTVTQISLGDTCPTVCGIGTPNCPTTTVRSFAVVLHGQSVRDANVQRSLRSTVRVRNDQVSGACPA</sequence>
<accession>A0ABX2EV14</accession>
<reference evidence="2 3" key="1">
    <citation type="submission" date="2020-05" db="EMBL/GenBank/DDBJ databases">
        <title>Aquincola sp. isolate from soil.</title>
        <authorList>
            <person name="Han J."/>
            <person name="Kim D.-U."/>
        </authorList>
    </citation>
    <scope>NUCLEOTIDE SEQUENCE [LARGE SCALE GENOMIC DNA]</scope>
    <source>
        <strain evidence="2 3">S2</strain>
    </source>
</reference>
<evidence type="ECO:0000313" key="2">
    <source>
        <dbReference type="EMBL" id="NRF72325.1"/>
    </source>
</evidence>
<keyword evidence="3" id="KW-1185">Reference proteome</keyword>
<keyword evidence="1" id="KW-0812">Transmembrane</keyword>
<proteinExistence type="predicted"/>
<feature type="transmembrane region" description="Helical" evidence="1">
    <location>
        <begin position="21"/>
        <end position="44"/>
    </location>
</feature>
<dbReference type="RefSeq" id="WP_173135345.1">
    <property type="nucleotide sequence ID" value="NZ_JABRWJ010000023.1"/>
</dbReference>
<keyword evidence="1" id="KW-1133">Transmembrane helix</keyword>
<name>A0ABX2EV14_9BURK</name>
<evidence type="ECO:0008006" key="4">
    <source>
        <dbReference type="Google" id="ProtNLM"/>
    </source>
</evidence>
<evidence type="ECO:0000313" key="3">
    <source>
        <dbReference type="Proteomes" id="UP000737171"/>
    </source>
</evidence>